<proteinExistence type="predicted"/>
<evidence type="ECO:0000313" key="3">
    <source>
        <dbReference type="EMBL" id="TBU59298.1"/>
    </source>
</evidence>
<dbReference type="EMBL" id="ML145115">
    <property type="protein sequence ID" value="TBU59298.1"/>
    <property type="molecule type" value="Genomic_DNA"/>
</dbReference>
<name>A0A4V6MWT8_9APHY</name>
<reference evidence="3 4" key="1">
    <citation type="submission" date="2019-01" db="EMBL/GenBank/DDBJ databases">
        <title>Draft genome sequences of three monokaryotic isolates of the white-rot basidiomycete fungus Dichomitus squalens.</title>
        <authorList>
            <consortium name="DOE Joint Genome Institute"/>
            <person name="Lopez S.C."/>
            <person name="Andreopoulos B."/>
            <person name="Pangilinan J."/>
            <person name="Lipzen A."/>
            <person name="Riley R."/>
            <person name="Ahrendt S."/>
            <person name="Ng V."/>
            <person name="Barry K."/>
            <person name="Daum C."/>
            <person name="Grigoriev I.V."/>
            <person name="Hilden K.S."/>
            <person name="Makela M.R."/>
            <person name="de Vries R.P."/>
        </authorList>
    </citation>
    <scope>NUCLEOTIDE SEQUENCE [LARGE SCALE GENOMIC DNA]</scope>
    <source>
        <strain evidence="3 4">CBS 464.89</strain>
    </source>
</reference>
<dbReference type="Pfam" id="PF13621">
    <property type="entry name" value="Cupin_8"/>
    <property type="match status" value="1"/>
</dbReference>
<dbReference type="SUPFAM" id="SSF51197">
    <property type="entry name" value="Clavaminate synthase-like"/>
    <property type="match status" value="1"/>
</dbReference>
<dbReference type="PROSITE" id="PS51184">
    <property type="entry name" value="JMJC"/>
    <property type="match status" value="1"/>
</dbReference>
<dbReference type="Gene3D" id="2.60.120.650">
    <property type="entry name" value="Cupin"/>
    <property type="match status" value="1"/>
</dbReference>
<keyword evidence="4" id="KW-1185">Reference proteome</keyword>
<gene>
    <name evidence="3" type="ORF">BD310DRAFT_948065</name>
</gene>
<dbReference type="STRING" id="114155.A0A4V6MWT8"/>
<accession>A0A4V6MWT8</accession>
<dbReference type="PANTHER" id="PTHR12461">
    <property type="entry name" value="HYPOXIA-INDUCIBLE FACTOR 1 ALPHA INHIBITOR-RELATED"/>
    <property type="match status" value="1"/>
</dbReference>
<organism evidence="3 4">
    <name type="scientific">Dichomitus squalens</name>
    <dbReference type="NCBI Taxonomy" id="114155"/>
    <lineage>
        <taxon>Eukaryota</taxon>
        <taxon>Fungi</taxon>
        <taxon>Dikarya</taxon>
        <taxon>Basidiomycota</taxon>
        <taxon>Agaricomycotina</taxon>
        <taxon>Agaricomycetes</taxon>
        <taxon>Polyporales</taxon>
        <taxon>Polyporaceae</taxon>
        <taxon>Dichomitus</taxon>
    </lineage>
</organism>
<evidence type="ECO:0000259" key="2">
    <source>
        <dbReference type="PROSITE" id="PS51184"/>
    </source>
</evidence>
<evidence type="ECO:0000313" key="4">
    <source>
        <dbReference type="Proteomes" id="UP000292082"/>
    </source>
</evidence>
<feature type="domain" description="JmjC" evidence="2">
    <location>
        <begin position="172"/>
        <end position="349"/>
    </location>
</feature>
<dbReference type="InterPro" id="IPR041667">
    <property type="entry name" value="Cupin_8"/>
</dbReference>
<protein>
    <recommendedName>
        <fullName evidence="2">JmjC domain-containing protein</fullName>
    </recommendedName>
</protein>
<dbReference type="AlphaFoldDB" id="A0A4V6MWT8"/>
<dbReference type="Proteomes" id="UP000292082">
    <property type="component" value="Unassembled WGS sequence"/>
</dbReference>
<dbReference type="InterPro" id="IPR003347">
    <property type="entry name" value="JmjC_dom"/>
</dbReference>
<dbReference type="PANTHER" id="PTHR12461:SF105">
    <property type="entry name" value="HYPOXIA-INDUCIBLE FACTOR 1-ALPHA INHIBITOR"/>
    <property type="match status" value="1"/>
</dbReference>
<feature type="compositionally biased region" description="Polar residues" evidence="1">
    <location>
        <begin position="25"/>
        <end position="42"/>
    </location>
</feature>
<evidence type="ECO:0000256" key="1">
    <source>
        <dbReference type="SAM" id="MobiDB-lite"/>
    </source>
</evidence>
<sequence>MIRAPFRLQTSQLARRPAVATSQVSKQRYWETSSDKQNTVQGPSAVHPLPLPPDTPILLLKTKPVPDAPTWLTSAPDKFLEYLRSPNAAPVIIRARKDKDDHLAETLLCTLRAAPSERLVEVETGKWDRKHGWDDRISCQLGVFLDWLTDQRKLSANEEQRMLYLAQWRAHEDVPGLQDVVKPPGLIVPLLQQEKADLYQSAFFVGPVGVVSALHTDPYHNLYNLFSSSEPSLFGKHFVLLPPSMSPFLERKDSEFMRNTSHVECFLKATSSDTFDVAINPDMVPAKAARAMLASDSVLSCMLQEGDTIFVPRRWWHRVENVMAPSAARHGKKRGWTAGVGWWFLPRSS</sequence>
<feature type="region of interest" description="Disordered" evidence="1">
    <location>
        <begin position="25"/>
        <end position="48"/>
    </location>
</feature>